<accession>A0ABU4GHS8</accession>
<keyword evidence="2" id="KW-1185">Reference proteome</keyword>
<dbReference type="InterPro" id="IPR008792">
    <property type="entry name" value="PQQD"/>
</dbReference>
<reference evidence="1 2" key="1">
    <citation type="submission" date="2023-10" db="EMBL/GenBank/DDBJ databases">
        <title>A novel Glycoside Hydrolase 43-Like Enzyme from Clostrdium boliviensis is an Endo-xylanase, and a Candidate for Xylooligosaccharides Production from Different Xylan Substrates.</title>
        <authorList>
            <person name="Alvarez M.T."/>
            <person name="Rocabado-Villegas L.R."/>
            <person name="Salas-Veizaga D.M."/>
            <person name="Linares-Pasten J.A."/>
            <person name="Gudmundsdottir E.E."/>
            <person name="Hreggvidsson G.O."/>
            <person name="Adlercreutz P."/>
            <person name="Nordberg Karlsson E."/>
        </authorList>
    </citation>
    <scope>NUCLEOTIDE SEQUENCE [LARGE SCALE GENOMIC DNA]</scope>
    <source>
        <strain evidence="1 2">E-1</strain>
    </source>
</reference>
<evidence type="ECO:0000313" key="2">
    <source>
        <dbReference type="Proteomes" id="UP001276854"/>
    </source>
</evidence>
<proteinExistence type="predicted"/>
<name>A0ABU4GHS8_9CLOT</name>
<dbReference type="RefSeq" id="WP_318063409.1">
    <property type="nucleotide sequence ID" value="NZ_JAWONS010000103.1"/>
</dbReference>
<protein>
    <submittedName>
        <fullName evidence="1">PqqD family protein</fullName>
    </submittedName>
</protein>
<gene>
    <name evidence="1" type="ORF">RZO55_06095</name>
</gene>
<comment type="caution">
    <text evidence="1">The sequence shown here is derived from an EMBL/GenBank/DDBJ whole genome shotgun (WGS) entry which is preliminary data.</text>
</comment>
<dbReference type="InterPro" id="IPR041881">
    <property type="entry name" value="PqqD_sf"/>
</dbReference>
<evidence type="ECO:0000313" key="1">
    <source>
        <dbReference type="EMBL" id="MDW2797146.1"/>
    </source>
</evidence>
<dbReference type="Proteomes" id="UP001276854">
    <property type="component" value="Unassembled WGS sequence"/>
</dbReference>
<dbReference type="Pfam" id="PF05402">
    <property type="entry name" value="PqqD"/>
    <property type="match status" value="1"/>
</dbReference>
<sequence>MSHLNKESGNYLDKIPVRAEQIHWSVEENGLVTLDVENKGFFHGIAQKFFHKPKISHIHLDPMGSFIWCLIDGKRDIFSLSASVKERFGEEASPLYERLSKYFQVLHSYGFILFKNDV</sequence>
<dbReference type="Gene3D" id="1.10.10.1150">
    <property type="entry name" value="Coenzyme PQQ synthesis protein D (PqqD)"/>
    <property type="match status" value="1"/>
</dbReference>
<dbReference type="EMBL" id="JAWONS010000103">
    <property type="protein sequence ID" value="MDW2797146.1"/>
    <property type="molecule type" value="Genomic_DNA"/>
</dbReference>
<organism evidence="1 2">
    <name type="scientific">Clostridium boliviensis</name>
    <dbReference type="NCBI Taxonomy" id="318465"/>
    <lineage>
        <taxon>Bacteria</taxon>
        <taxon>Bacillati</taxon>
        <taxon>Bacillota</taxon>
        <taxon>Clostridia</taxon>
        <taxon>Eubacteriales</taxon>
        <taxon>Clostridiaceae</taxon>
        <taxon>Clostridium</taxon>
    </lineage>
</organism>